<dbReference type="InterPro" id="IPR025245">
    <property type="entry name" value="DUF4197"/>
</dbReference>
<keyword evidence="1" id="KW-0732">Signal</keyword>
<evidence type="ECO:0008006" key="4">
    <source>
        <dbReference type="Google" id="ProtNLM"/>
    </source>
</evidence>
<dbReference type="RefSeq" id="WP_167188820.1">
    <property type="nucleotide sequence ID" value="NZ_JAASQL010000003.1"/>
</dbReference>
<feature type="signal peptide" evidence="1">
    <location>
        <begin position="1"/>
        <end position="17"/>
    </location>
</feature>
<reference evidence="2 3" key="1">
    <citation type="submission" date="2020-03" db="EMBL/GenBank/DDBJ databases">
        <title>Genomic Encyclopedia of Type Strains, Phase IV (KMG-IV): sequencing the most valuable type-strain genomes for metagenomic binning, comparative biology and taxonomic classification.</title>
        <authorList>
            <person name="Goeker M."/>
        </authorList>
    </citation>
    <scope>NUCLEOTIDE SEQUENCE [LARGE SCALE GENOMIC DNA]</scope>
    <source>
        <strain evidence="2 3">DSM 101599</strain>
    </source>
</reference>
<sequence length="237" mass="25945">MRKILVIVLALSLTNCAELSHIVSNLPIGTENPISSLDISQGLKQALDKGISDQVSKLTQDKGFYSNELVRIALPEELKKVDETLRKFGLSDLADKGLIALNATASDAVKTATPIFVDAIKNMSFNDAKNILMGSNNAATNYLTATTNDKLYASFSPVIKNSFDKVGAAEIWTLLIDKYNQIPFITKVNPDLTDYVTEKALTGVYTMIAIEEQKIRTDIGERSTVLLQKVFALQDGK</sequence>
<gene>
    <name evidence="2" type="ORF">FHR24_002344</name>
</gene>
<keyword evidence="3" id="KW-1185">Reference proteome</keyword>
<dbReference type="Pfam" id="PF13852">
    <property type="entry name" value="DUF4197"/>
    <property type="match status" value="1"/>
</dbReference>
<name>A0ABX0UC30_9FLAO</name>
<dbReference type="EMBL" id="JAASQL010000003">
    <property type="protein sequence ID" value="NIJ45873.1"/>
    <property type="molecule type" value="Genomic_DNA"/>
</dbReference>
<dbReference type="Proteomes" id="UP000745859">
    <property type="component" value="Unassembled WGS sequence"/>
</dbReference>
<protein>
    <recommendedName>
        <fullName evidence="4">DUF4197 domain-containing protein</fullName>
    </recommendedName>
</protein>
<proteinExistence type="predicted"/>
<organism evidence="2 3">
    <name type="scientific">Wenyingzhuangia heitensis</name>
    <dbReference type="NCBI Taxonomy" id="1487859"/>
    <lineage>
        <taxon>Bacteria</taxon>
        <taxon>Pseudomonadati</taxon>
        <taxon>Bacteroidota</taxon>
        <taxon>Flavobacteriia</taxon>
        <taxon>Flavobacteriales</taxon>
        <taxon>Flavobacteriaceae</taxon>
        <taxon>Wenyingzhuangia</taxon>
    </lineage>
</organism>
<accession>A0ABX0UC30</accession>
<feature type="chain" id="PRO_5045696471" description="DUF4197 domain-containing protein" evidence="1">
    <location>
        <begin position="18"/>
        <end position="237"/>
    </location>
</feature>
<evidence type="ECO:0000313" key="2">
    <source>
        <dbReference type="EMBL" id="NIJ45873.1"/>
    </source>
</evidence>
<comment type="caution">
    <text evidence="2">The sequence shown here is derived from an EMBL/GenBank/DDBJ whole genome shotgun (WGS) entry which is preliminary data.</text>
</comment>
<evidence type="ECO:0000256" key="1">
    <source>
        <dbReference type="SAM" id="SignalP"/>
    </source>
</evidence>
<evidence type="ECO:0000313" key="3">
    <source>
        <dbReference type="Proteomes" id="UP000745859"/>
    </source>
</evidence>